<dbReference type="PANTHER" id="PTHR23131">
    <property type="entry name" value="ENDORIBONUCLEASE LACTB2"/>
    <property type="match status" value="1"/>
</dbReference>
<dbReference type="CDD" id="cd07725">
    <property type="entry name" value="TTHA1429-like_MBL-fold"/>
    <property type="match status" value="1"/>
</dbReference>
<accession>A0A2A6E287</accession>
<dbReference type="Proteomes" id="UP000243688">
    <property type="component" value="Unassembled WGS sequence"/>
</dbReference>
<dbReference type="InterPro" id="IPR050662">
    <property type="entry name" value="Sec-metab_biosynth-thioest"/>
</dbReference>
<evidence type="ECO:0000256" key="1">
    <source>
        <dbReference type="ARBA" id="ARBA00034221"/>
    </source>
</evidence>
<evidence type="ECO:0000256" key="3">
    <source>
        <dbReference type="ARBA" id="ARBA00048505"/>
    </source>
</evidence>
<dbReference type="PANTHER" id="PTHR23131:SF4">
    <property type="entry name" value="METALLO-BETA-LACTAMASE SUPERFAMILY POTEIN"/>
    <property type="match status" value="1"/>
</dbReference>
<name>A0A2A6E287_9BACL</name>
<dbReference type="InterPro" id="IPR036866">
    <property type="entry name" value="RibonucZ/Hydroxyglut_hydro"/>
</dbReference>
<dbReference type="Gene3D" id="3.60.15.10">
    <property type="entry name" value="Ribonuclease Z/Hydroxyacylglutathione hydrolase-like"/>
    <property type="match status" value="1"/>
</dbReference>
<dbReference type="Pfam" id="PF00753">
    <property type="entry name" value="Lactamase_B"/>
    <property type="match status" value="1"/>
</dbReference>
<comment type="caution">
    <text evidence="5">The sequence shown here is derived from an EMBL/GenBank/DDBJ whole genome shotgun (WGS) entry which is preliminary data.</text>
</comment>
<dbReference type="SUPFAM" id="SSF56281">
    <property type="entry name" value="Metallo-hydrolase/oxidoreductase"/>
    <property type="match status" value="1"/>
</dbReference>
<dbReference type="Pfam" id="PF21221">
    <property type="entry name" value="B_lactamase-like_C"/>
    <property type="match status" value="1"/>
</dbReference>
<dbReference type="Gene3D" id="1.10.10.10">
    <property type="entry name" value="Winged helix-like DNA-binding domain superfamily/Winged helix DNA-binding domain"/>
    <property type="match status" value="1"/>
</dbReference>
<dbReference type="InterPro" id="IPR001279">
    <property type="entry name" value="Metallo-B-lactamas"/>
</dbReference>
<comment type="catalytic activity">
    <reaction evidence="3">
        <text>3',5'-cyclic UMP + H2O = UMP + H(+)</text>
        <dbReference type="Rhea" id="RHEA:70575"/>
        <dbReference type="ChEBI" id="CHEBI:15377"/>
        <dbReference type="ChEBI" id="CHEBI:15378"/>
        <dbReference type="ChEBI" id="CHEBI:57865"/>
        <dbReference type="ChEBI" id="CHEBI:184387"/>
    </reaction>
    <physiologicalReaction direction="left-to-right" evidence="3">
        <dbReference type="Rhea" id="RHEA:70576"/>
    </physiologicalReaction>
</comment>
<protein>
    <submittedName>
        <fullName evidence="5">MBL fold metallo-hydrolase</fullName>
    </submittedName>
</protein>
<comment type="function">
    <text evidence="2">Counteracts the endogenous Pycsar antiviral defense system. Phosphodiesterase that enables metal-dependent hydrolysis of host cyclic nucleotide Pycsar defense signals such as cCMP and cUMP.</text>
</comment>
<evidence type="ECO:0000259" key="4">
    <source>
        <dbReference type="SMART" id="SM00849"/>
    </source>
</evidence>
<dbReference type="AlphaFoldDB" id="A0A2A6E287"/>
<proteinExistence type="predicted"/>
<dbReference type="SMART" id="SM00849">
    <property type="entry name" value="Lactamase_B"/>
    <property type="match status" value="1"/>
</dbReference>
<dbReference type="EMBL" id="MOXJ01000006">
    <property type="protein sequence ID" value="PDO11042.1"/>
    <property type="molecule type" value="Genomic_DNA"/>
</dbReference>
<keyword evidence="5" id="KW-0378">Hydrolase</keyword>
<dbReference type="InterPro" id="IPR048933">
    <property type="entry name" value="B_lactamase-like_C"/>
</dbReference>
<feature type="domain" description="Metallo-beta-lactamase" evidence="4">
    <location>
        <begin position="24"/>
        <end position="252"/>
    </location>
</feature>
<dbReference type="GO" id="GO:0016787">
    <property type="term" value="F:hydrolase activity"/>
    <property type="evidence" value="ECO:0007669"/>
    <property type="project" value="UniProtKB-KW"/>
</dbReference>
<evidence type="ECO:0000256" key="2">
    <source>
        <dbReference type="ARBA" id="ARBA00034301"/>
    </source>
</evidence>
<sequence>MKRARELFPGLFRVRLPLPFPLQSVNAYVVRGDDGFTVIDAGLRSPETEVAWSEAMRELGMTDADVVRIVLTHHHPDHLGMAGVLQERSRAPVYLSAEGAAQARLLWGPGSPMTEALLELFARHGMDAGTLADMRVHLDGFAAQVSPLPEFTELRSGEFVPIGDGGFRAIATPGHAAGHFAFYEAFEAAPTDSADGGTAGTGGVLFCGDHVLEKITPNVGFLPGFDDDPLGSFLKSLEALGTLSVRIAYPGHGEPFSSFGARTSAIIEHHRRRLAAIEAMLAEPMSAYAVCRRLFGDRLTIHQLRFAMAETLAHLVYLERRGRLVAQERGGVVAFEAAVSRSRVS</sequence>
<evidence type="ECO:0000313" key="5">
    <source>
        <dbReference type="EMBL" id="PDO11042.1"/>
    </source>
</evidence>
<evidence type="ECO:0000313" key="6">
    <source>
        <dbReference type="Proteomes" id="UP000243688"/>
    </source>
</evidence>
<reference evidence="5 6" key="1">
    <citation type="submission" date="2016-12" db="EMBL/GenBank/DDBJ databases">
        <title>Candidatus Reconcilibacillus cellulovorans genome.</title>
        <authorList>
            <person name="Kolinko S."/>
            <person name="Wu Y.-W."/>
            <person name="Tachea F."/>
            <person name="Denzel E."/>
            <person name="Hiras J."/>
            <person name="Baecker N."/>
            <person name="Chan L.J."/>
            <person name="Eichorst S.A."/>
            <person name="Frey D."/>
            <person name="Adams P.D."/>
            <person name="Pray T."/>
            <person name="Tanjore D."/>
            <person name="Petzold C.J."/>
            <person name="Gladden J.M."/>
            <person name="Simmons B.A."/>
            <person name="Singer S.W."/>
        </authorList>
    </citation>
    <scope>NUCLEOTIDE SEQUENCE [LARGE SCALE GENOMIC DNA]</scope>
    <source>
        <strain evidence="5">JTherm</strain>
    </source>
</reference>
<dbReference type="InterPro" id="IPR036388">
    <property type="entry name" value="WH-like_DNA-bd_sf"/>
</dbReference>
<gene>
    <name evidence="5" type="ORF">BLM47_04290</name>
</gene>
<comment type="catalytic activity">
    <reaction evidence="1">
        <text>3',5'-cyclic CMP + H2O = CMP + H(+)</text>
        <dbReference type="Rhea" id="RHEA:72675"/>
        <dbReference type="ChEBI" id="CHEBI:15377"/>
        <dbReference type="ChEBI" id="CHEBI:15378"/>
        <dbReference type="ChEBI" id="CHEBI:58003"/>
        <dbReference type="ChEBI" id="CHEBI:60377"/>
    </reaction>
    <physiologicalReaction direction="left-to-right" evidence="1">
        <dbReference type="Rhea" id="RHEA:72676"/>
    </physiologicalReaction>
</comment>
<organism evidence="5 6">
    <name type="scientific">Candidatus Reconcilbacillus cellulovorans</name>
    <dbReference type="NCBI Taxonomy" id="1906605"/>
    <lineage>
        <taxon>Bacteria</taxon>
        <taxon>Bacillati</taxon>
        <taxon>Bacillota</taxon>
        <taxon>Bacilli</taxon>
        <taxon>Bacillales</taxon>
        <taxon>Paenibacillaceae</taxon>
        <taxon>Candidatus Reconcilbacillus</taxon>
    </lineage>
</organism>